<feature type="chain" id="PRO_5025463015" evidence="5">
    <location>
        <begin position="25"/>
        <end position="382"/>
    </location>
</feature>
<keyword evidence="3" id="KW-0378">Hydrolase</keyword>
<evidence type="ECO:0000256" key="5">
    <source>
        <dbReference type="SAM" id="SignalP"/>
    </source>
</evidence>
<comment type="caution">
    <text evidence="6">The sequence shown here is derived from an EMBL/GenBank/DDBJ whole genome shotgun (WGS) entry which is preliminary data.</text>
</comment>
<gene>
    <name evidence="6" type="ORF">MERR_LOCUS27479</name>
</gene>
<organism evidence="6 7">
    <name type="scientific">Microthlaspi erraticum</name>
    <dbReference type="NCBI Taxonomy" id="1685480"/>
    <lineage>
        <taxon>Eukaryota</taxon>
        <taxon>Viridiplantae</taxon>
        <taxon>Streptophyta</taxon>
        <taxon>Embryophyta</taxon>
        <taxon>Tracheophyta</taxon>
        <taxon>Spermatophyta</taxon>
        <taxon>Magnoliopsida</taxon>
        <taxon>eudicotyledons</taxon>
        <taxon>Gunneridae</taxon>
        <taxon>Pentapetalae</taxon>
        <taxon>rosids</taxon>
        <taxon>malvids</taxon>
        <taxon>Brassicales</taxon>
        <taxon>Brassicaceae</taxon>
        <taxon>Coluteocarpeae</taxon>
        <taxon>Microthlaspi</taxon>
    </lineage>
</organism>
<name>A0A6D2JAI2_9BRAS</name>
<evidence type="ECO:0000313" key="6">
    <source>
        <dbReference type="EMBL" id="CAA7040244.1"/>
    </source>
</evidence>
<proteinExistence type="inferred from homology"/>
<protein>
    <submittedName>
        <fullName evidence="6">Uncharacterized protein</fullName>
    </submittedName>
</protein>
<evidence type="ECO:0000256" key="1">
    <source>
        <dbReference type="ARBA" id="ARBA00008668"/>
    </source>
</evidence>
<dbReference type="SUPFAM" id="SSF52266">
    <property type="entry name" value="SGNH hydrolase"/>
    <property type="match status" value="1"/>
</dbReference>
<dbReference type="PANTHER" id="PTHR22835">
    <property type="entry name" value="ZINC FINGER FYVE DOMAIN CONTAINING PROTEIN"/>
    <property type="match status" value="1"/>
</dbReference>
<reference evidence="6" key="1">
    <citation type="submission" date="2020-01" db="EMBL/GenBank/DDBJ databases">
        <authorList>
            <person name="Mishra B."/>
        </authorList>
    </citation>
    <scope>NUCLEOTIDE SEQUENCE [LARGE SCALE GENOMIC DNA]</scope>
</reference>
<dbReference type="PANTHER" id="PTHR22835:SF476">
    <property type="entry name" value="OS06G0160200 PROTEIN"/>
    <property type="match status" value="1"/>
</dbReference>
<sequence length="382" mass="41675">MGSILQRKLAFSLLFLITVVFSCCKVNSKCEFKAIFNFGDSNSDTGGFWAAFPAQSGPWGMTYFKKPAGRASDGRLIIDFLAESLGMPFLSPYLQSIGSDFRHGTNFATLASTALLPKTSLFVSGISPFSLAIQLNQMKHFKVKVDESHSSGPPGLPILPSNDVFRKSLYTFYIGQNDFTSNLASIGVDGVKQDIPQVIGQIAGTIKEIYGIGGRTFLVLNLAPVGCYPAILTGYNHTVSDLDKFGCLIPVNKAVEYYNALLKKSLSDTRTELKNATIIYLDTHKILLDLFQHPKSYGLKHGIKACCGYGGHPYNFDQKLFCGNSKLIGNASMTAKACRDPHNYVSWDGIHTTEAANHRISMAILNGSISDPPFTLSYLCPS</sequence>
<evidence type="ECO:0000313" key="7">
    <source>
        <dbReference type="Proteomes" id="UP000467841"/>
    </source>
</evidence>
<dbReference type="GO" id="GO:0016788">
    <property type="term" value="F:hydrolase activity, acting on ester bonds"/>
    <property type="evidence" value="ECO:0007669"/>
    <property type="project" value="InterPro"/>
</dbReference>
<evidence type="ECO:0000256" key="2">
    <source>
        <dbReference type="ARBA" id="ARBA00022729"/>
    </source>
</evidence>
<dbReference type="AlphaFoldDB" id="A0A6D2JAI2"/>
<dbReference type="EMBL" id="CACVBM020001226">
    <property type="protein sequence ID" value="CAA7040244.1"/>
    <property type="molecule type" value="Genomic_DNA"/>
</dbReference>
<dbReference type="CDD" id="cd01837">
    <property type="entry name" value="SGNH_plant_lipase_like"/>
    <property type="match status" value="1"/>
</dbReference>
<keyword evidence="2 5" id="KW-0732">Signal</keyword>
<dbReference type="Proteomes" id="UP000467841">
    <property type="component" value="Unassembled WGS sequence"/>
</dbReference>
<keyword evidence="7" id="KW-1185">Reference proteome</keyword>
<comment type="similarity">
    <text evidence="1">Belongs to the 'GDSL' lipolytic enzyme family.</text>
</comment>
<dbReference type="Gene3D" id="3.40.50.1110">
    <property type="entry name" value="SGNH hydrolase"/>
    <property type="match status" value="1"/>
</dbReference>
<dbReference type="PROSITE" id="PS51257">
    <property type="entry name" value="PROKAR_LIPOPROTEIN"/>
    <property type="match status" value="1"/>
</dbReference>
<dbReference type="InterPro" id="IPR036514">
    <property type="entry name" value="SGNH_hydro_sf"/>
</dbReference>
<accession>A0A6D2JAI2</accession>
<evidence type="ECO:0000256" key="4">
    <source>
        <dbReference type="ARBA" id="ARBA00023180"/>
    </source>
</evidence>
<feature type="signal peptide" evidence="5">
    <location>
        <begin position="1"/>
        <end position="24"/>
    </location>
</feature>
<dbReference type="InterPro" id="IPR001087">
    <property type="entry name" value="GDSL"/>
</dbReference>
<evidence type="ECO:0000256" key="3">
    <source>
        <dbReference type="ARBA" id="ARBA00022801"/>
    </source>
</evidence>
<dbReference type="InterPro" id="IPR035669">
    <property type="entry name" value="SGNH_plant_lipase-like"/>
</dbReference>
<dbReference type="Pfam" id="PF00657">
    <property type="entry name" value="Lipase_GDSL"/>
    <property type="match status" value="1"/>
</dbReference>
<keyword evidence="4" id="KW-0325">Glycoprotein</keyword>
<dbReference type="OrthoDB" id="1600564at2759"/>